<keyword evidence="1" id="KW-0808">Transferase</keyword>
<dbReference type="InterPro" id="IPR021047">
    <property type="entry name" value="Mannosyltransferase_CMT1"/>
</dbReference>
<keyword evidence="2" id="KW-1185">Reference proteome</keyword>
<dbReference type="PANTHER" id="PTHR34144:SF8">
    <property type="entry name" value="GLYCOSYLTRANSFERASE FAMILY 69 PROTEIN"/>
    <property type="match status" value="1"/>
</dbReference>
<dbReference type="OrthoDB" id="262547at2759"/>
<sequence>MIGPSNVFLSIYENDSGPEGIAALEDFKKKVPCKHEIVSDAHVSLQGFPRVTMPDGSQRTKRLAYLSEMRNRALRPLDRFTTKAGSVEFDKIMFLNDVAFRPVDAAHLLFNTDIDRDGHTRYLAACALDYKNPFLFYDLYAQRDAHGYSNGLPFFPIFSFSGNETSRQNMLDQKDAVRVSSCWSGMVAMQARYVQNRNSSLPSPGWQDVNSHVIEPARPTNVTAPVRFRHEPEIFYDACECCLFMADVAEAARKADARERAIYVNPYIRVAYDFNTLSWLPLVRRWERVFAVPHAMLSKLARLPTHNPYRTVKEGEVFTEEVWDGKQWRLVDRVGRNGLFCGAREMQLIQEGERTDDVNWIDAKIPAGQALHFPI</sequence>
<dbReference type="RefSeq" id="XP_007918021.1">
    <property type="nucleotide sequence ID" value="XM_007919830.1"/>
</dbReference>
<dbReference type="HOGENOM" id="CLU_022271_1_0_1"/>
<organism evidence="1 2">
    <name type="scientific">Phaeoacremonium minimum (strain UCR-PA7)</name>
    <name type="common">Esca disease fungus</name>
    <name type="synonym">Togninia minima</name>
    <dbReference type="NCBI Taxonomy" id="1286976"/>
    <lineage>
        <taxon>Eukaryota</taxon>
        <taxon>Fungi</taxon>
        <taxon>Dikarya</taxon>
        <taxon>Ascomycota</taxon>
        <taxon>Pezizomycotina</taxon>
        <taxon>Sordariomycetes</taxon>
        <taxon>Sordariomycetidae</taxon>
        <taxon>Togniniales</taxon>
        <taxon>Togniniaceae</taxon>
        <taxon>Phaeoacremonium</taxon>
    </lineage>
</organism>
<evidence type="ECO:0000313" key="1">
    <source>
        <dbReference type="EMBL" id="EON97227.1"/>
    </source>
</evidence>
<reference evidence="2" key="1">
    <citation type="journal article" date="2013" name="Genome Announc.">
        <title>Draft genome sequence of the ascomycete Phaeoacremonium aleophilum strain UCR-PA7, a causal agent of the esca disease complex in grapevines.</title>
        <authorList>
            <person name="Blanco-Ulate B."/>
            <person name="Rolshausen P."/>
            <person name="Cantu D."/>
        </authorList>
    </citation>
    <scope>NUCLEOTIDE SEQUENCE [LARGE SCALE GENOMIC DNA]</scope>
    <source>
        <strain evidence="2">UCR-PA7</strain>
    </source>
</reference>
<dbReference type="EMBL" id="KB933277">
    <property type="protein sequence ID" value="EON97227.1"/>
    <property type="molecule type" value="Genomic_DNA"/>
</dbReference>
<name>R8BD63_PHAM7</name>
<protein>
    <submittedName>
        <fullName evidence="1">Putative glycosyltransferase family 69 protein</fullName>
    </submittedName>
</protein>
<dbReference type="PANTHER" id="PTHR34144">
    <property type="entry name" value="CHROMOSOME 8, WHOLE GENOME SHOTGUN SEQUENCE"/>
    <property type="match status" value="1"/>
</dbReference>
<gene>
    <name evidence="1" type="ORF">UCRPA7_7298</name>
</gene>
<dbReference type="Pfam" id="PF11735">
    <property type="entry name" value="CAP59_mtransfer"/>
    <property type="match status" value="1"/>
</dbReference>
<dbReference type="GO" id="GO:0016740">
    <property type="term" value="F:transferase activity"/>
    <property type="evidence" value="ECO:0007669"/>
    <property type="project" value="UniProtKB-KW"/>
</dbReference>
<accession>R8BD63</accession>
<proteinExistence type="predicted"/>
<dbReference type="KEGG" id="tmn:UCRPA7_7298"/>
<evidence type="ECO:0000313" key="2">
    <source>
        <dbReference type="Proteomes" id="UP000014074"/>
    </source>
</evidence>
<dbReference type="GeneID" id="19328043"/>
<dbReference type="Proteomes" id="UP000014074">
    <property type="component" value="Unassembled WGS sequence"/>
</dbReference>
<dbReference type="eggNOG" id="ENOG502RYQA">
    <property type="taxonomic scope" value="Eukaryota"/>
</dbReference>
<dbReference type="AlphaFoldDB" id="R8BD63"/>